<protein>
    <submittedName>
        <fullName evidence="2">Uncharacterized protein</fullName>
    </submittedName>
</protein>
<keyword evidence="3" id="KW-1185">Reference proteome</keyword>
<dbReference type="EMBL" id="CADEAL010004061">
    <property type="protein sequence ID" value="CAB1450645.1"/>
    <property type="molecule type" value="Genomic_DNA"/>
</dbReference>
<evidence type="ECO:0000313" key="2">
    <source>
        <dbReference type="EMBL" id="CAB1450645.1"/>
    </source>
</evidence>
<sequence length="175" mass="19077">MYAACEGSTREDQESAFVSFHLRITQRPEEPTGSDGSVADNSSLLRHPRKAEELGGSSRISLRLSPGWDHRAGIVLACGEPAEMDLRTCRDGHQMGNMEANMDPPATSFPHLTASADATHQPEPSQRGLGLQVCEEKTEIEGEERTRRSVPLFVVAGESHFLCVHSSFHAGKPVL</sequence>
<evidence type="ECO:0000256" key="1">
    <source>
        <dbReference type="SAM" id="MobiDB-lite"/>
    </source>
</evidence>
<reference evidence="2" key="1">
    <citation type="submission" date="2020-03" db="EMBL/GenBank/DDBJ databases">
        <authorList>
            <person name="Weist P."/>
        </authorList>
    </citation>
    <scope>NUCLEOTIDE SEQUENCE</scope>
</reference>
<feature type="region of interest" description="Disordered" evidence="1">
    <location>
        <begin position="23"/>
        <end position="56"/>
    </location>
</feature>
<organism evidence="2 3">
    <name type="scientific">Pleuronectes platessa</name>
    <name type="common">European plaice</name>
    <dbReference type="NCBI Taxonomy" id="8262"/>
    <lineage>
        <taxon>Eukaryota</taxon>
        <taxon>Metazoa</taxon>
        <taxon>Chordata</taxon>
        <taxon>Craniata</taxon>
        <taxon>Vertebrata</taxon>
        <taxon>Euteleostomi</taxon>
        <taxon>Actinopterygii</taxon>
        <taxon>Neopterygii</taxon>
        <taxon>Teleostei</taxon>
        <taxon>Neoteleostei</taxon>
        <taxon>Acanthomorphata</taxon>
        <taxon>Carangaria</taxon>
        <taxon>Pleuronectiformes</taxon>
        <taxon>Pleuronectoidei</taxon>
        <taxon>Pleuronectidae</taxon>
        <taxon>Pleuronectes</taxon>
    </lineage>
</organism>
<accession>A0A9N7Z466</accession>
<dbReference type="AlphaFoldDB" id="A0A9N7Z466"/>
<comment type="caution">
    <text evidence="2">The sequence shown here is derived from an EMBL/GenBank/DDBJ whole genome shotgun (WGS) entry which is preliminary data.</text>
</comment>
<proteinExistence type="predicted"/>
<evidence type="ECO:0000313" key="3">
    <source>
        <dbReference type="Proteomes" id="UP001153269"/>
    </source>
</evidence>
<name>A0A9N7Z466_PLEPL</name>
<dbReference type="Proteomes" id="UP001153269">
    <property type="component" value="Unassembled WGS sequence"/>
</dbReference>
<gene>
    <name evidence="2" type="ORF">PLEPLA_LOCUS38337</name>
</gene>